<comment type="caution">
    <text evidence="1">The sequence shown here is derived from an EMBL/GenBank/DDBJ whole genome shotgun (WGS) entry which is preliminary data.</text>
</comment>
<accession>A0A8X6KDK6</accession>
<gene>
    <name evidence="1" type="ORF">TNCT_615761</name>
</gene>
<sequence>MIPTCLVTHSVFKDLNLDIISTIKALRTSDTDIKFHDHVSGRRFFPMKEMVLRTSYKACSDMCGDYGKLWWQQSFPPAEMSEFFGNAGKQLDQHPQYFFPAHNSEVVFLSDL</sequence>
<dbReference type="Proteomes" id="UP000887116">
    <property type="component" value="Unassembled WGS sequence"/>
</dbReference>
<organism evidence="1 2">
    <name type="scientific">Trichonephila clavata</name>
    <name type="common">Joro spider</name>
    <name type="synonym">Nephila clavata</name>
    <dbReference type="NCBI Taxonomy" id="2740835"/>
    <lineage>
        <taxon>Eukaryota</taxon>
        <taxon>Metazoa</taxon>
        <taxon>Ecdysozoa</taxon>
        <taxon>Arthropoda</taxon>
        <taxon>Chelicerata</taxon>
        <taxon>Arachnida</taxon>
        <taxon>Araneae</taxon>
        <taxon>Araneomorphae</taxon>
        <taxon>Entelegynae</taxon>
        <taxon>Araneoidea</taxon>
        <taxon>Nephilidae</taxon>
        <taxon>Trichonephila</taxon>
    </lineage>
</organism>
<reference evidence="1" key="1">
    <citation type="submission" date="2020-07" db="EMBL/GenBank/DDBJ databases">
        <title>Multicomponent nature underlies the extraordinary mechanical properties of spider dragline silk.</title>
        <authorList>
            <person name="Kono N."/>
            <person name="Nakamura H."/>
            <person name="Mori M."/>
            <person name="Yoshida Y."/>
            <person name="Ohtoshi R."/>
            <person name="Malay A.D."/>
            <person name="Moran D.A.P."/>
            <person name="Tomita M."/>
            <person name="Numata K."/>
            <person name="Arakawa K."/>
        </authorList>
    </citation>
    <scope>NUCLEOTIDE SEQUENCE</scope>
</reference>
<keyword evidence="2" id="KW-1185">Reference proteome</keyword>
<proteinExistence type="predicted"/>
<protein>
    <submittedName>
        <fullName evidence="1">Uncharacterized protein</fullName>
    </submittedName>
</protein>
<evidence type="ECO:0000313" key="1">
    <source>
        <dbReference type="EMBL" id="GFQ70399.1"/>
    </source>
</evidence>
<dbReference type="AlphaFoldDB" id="A0A8X6KDK6"/>
<evidence type="ECO:0000313" key="2">
    <source>
        <dbReference type="Proteomes" id="UP000887116"/>
    </source>
</evidence>
<dbReference type="EMBL" id="BMAO01010946">
    <property type="protein sequence ID" value="GFQ70399.1"/>
    <property type="molecule type" value="Genomic_DNA"/>
</dbReference>
<name>A0A8X6KDK6_TRICU</name>